<reference evidence="2 3" key="1">
    <citation type="submission" date="2019-09" db="EMBL/GenBank/DDBJ databases">
        <authorList>
            <person name="Khan S.A."/>
            <person name="Jeon C.O."/>
            <person name="Chun B.H."/>
            <person name="Jeong S.E."/>
        </authorList>
    </citation>
    <scope>NUCLEOTIDE SEQUENCE [LARGE SCALE GENOMIC DNA]</scope>
    <source>
        <strain evidence="2 3">KCTC 42508</strain>
    </source>
</reference>
<keyword evidence="1" id="KW-0812">Transmembrane</keyword>
<dbReference type="EMBL" id="VUOE01000001">
    <property type="protein sequence ID" value="KAA2218816.1"/>
    <property type="molecule type" value="Genomic_DNA"/>
</dbReference>
<evidence type="ECO:0000313" key="3">
    <source>
        <dbReference type="Proteomes" id="UP000323188"/>
    </source>
</evidence>
<protein>
    <submittedName>
        <fullName evidence="2">Uncharacterized protein</fullName>
    </submittedName>
</protein>
<feature type="transmembrane region" description="Helical" evidence="1">
    <location>
        <begin position="7"/>
        <end position="29"/>
    </location>
</feature>
<dbReference type="Proteomes" id="UP000323188">
    <property type="component" value="Unassembled WGS sequence"/>
</dbReference>
<dbReference type="AlphaFoldDB" id="A0A5B2TWA7"/>
<organism evidence="2 3">
    <name type="scientific">Maribacter flavus</name>
    <dbReference type="NCBI Taxonomy" id="1658664"/>
    <lineage>
        <taxon>Bacteria</taxon>
        <taxon>Pseudomonadati</taxon>
        <taxon>Bacteroidota</taxon>
        <taxon>Flavobacteriia</taxon>
        <taxon>Flavobacteriales</taxon>
        <taxon>Flavobacteriaceae</taxon>
        <taxon>Maribacter</taxon>
    </lineage>
</organism>
<sequence length="115" mass="13185">MRIVKHLLTYLLWTMLSLLMGIVYMRLLLGDIAEDESIGGFGYLLKVFYLHGLFFIGLPFGAIIALLFIATDWFFLSKKRKPKTNRTLMRIALLLVITVIVAIVHYVLEVVIDVI</sequence>
<accession>A0A5B2TWA7</accession>
<proteinExistence type="predicted"/>
<gene>
    <name evidence="2" type="ORF">F0361_04100</name>
</gene>
<keyword evidence="1" id="KW-1133">Transmembrane helix</keyword>
<evidence type="ECO:0000256" key="1">
    <source>
        <dbReference type="SAM" id="Phobius"/>
    </source>
</evidence>
<keyword evidence="1" id="KW-0472">Membrane</keyword>
<name>A0A5B2TWA7_9FLAO</name>
<feature type="transmembrane region" description="Helical" evidence="1">
    <location>
        <begin position="49"/>
        <end position="76"/>
    </location>
</feature>
<evidence type="ECO:0000313" key="2">
    <source>
        <dbReference type="EMBL" id="KAA2218816.1"/>
    </source>
</evidence>
<dbReference type="RefSeq" id="WP_154917330.1">
    <property type="nucleotide sequence ID" value="NZ_VUOE01000001.1"/>
</dbReference>
<comment type="caution">
    <text evidence="2">The sequence shown here is derived from an EMBL/GenBank/DDBJ whole genome shotgun (WGS) entry which is preliminary data.</text>
</comment>
<feature type="transmembrane region" description="Helical" evidence="1">
    <location>
        <begin position="88"/>
        <end position="108"/>
    </location>
</feature>